<dbReference type="GO" id="GO:0005770">
    <property type="term" value="C:late endosome"/>
    <property type="evidence" value="ECO:0007669"/>
    <property type="project" value="TreeGrafter"/>
</dbReference>
<dbReference type="Pfam" id="PF23411">
    <property type="entry name" value="Beta-prop_Vps41"/>
    <property type="match status" value="1"/>
</dbReference>
<dbReference type="InterPro" id="IPR045111">
    <property type="entry name" value="Vps41/Vps8"/>
</dbReference>
<dbReference type="Proteomes" id="UP000050795">
    <property type="component" value="Unassembled WGS sequence"/>
</dbReference>
<reference evidence="3" key="2">
    <citation type="submission" date="2023-11" db="UniProtKB">
        <authorList>
            <consortium name="WormBaseParasite"/>
        </authorList>
    </citation>
    <scope>IDENTIFICATION</scope>
</reference>
<dbReference type="PANTHER" id="PTHR12616">
    <property type="entry name" value="VACUOLAR PROTEIN SORTING VPS41"/>
    <property type="match status" value="1"/>
</dbReference>
<dbReference type="PANTHER" id="PTHR12616:SF1">
    <property type="entry name" value="VACUOLAR PROTEIN SORTING-ASSOCIATED PROTEIN 41 HOMOLOG"/>
    <property type="match status" value="1"/>
</dbReference>
<dbReference type="SUPFAM" id="SSF50978">
    <property type="entry name" value="WD40 repeat-like"/>
    <property type="match status" value="1"/>
</dbReference>
<dbReference type="GO" id="GO:0006623">
    <property type="term" value="P:protein targeting to vacuole"/>
    <property type="evidence" value="ECO:0007669"/>
    <property type="project" value="InterPro"/>
</dbReference>
<feature type="domain" description="Vps41 beta-propeller" evidence="1">
    <location>
        <begin position="27"/>
        <end position="107"/>
    </location>
</feature>
<dbReference type="AlphaFoldDB" id="A0AA85JSC9"/>
<dbReference type="InterPro" id="IPR015943">
    <property type="entry name" value="WD40/YVTN_repeat-like_dom_sf"/>
</dbReference>
<dbReference type="GO" id="GO:0009267">
    <property type="term" value="P:cellular response to starvation"/>
    <property type="evidence" value="ECO:0007669"/>
    <property type="project" value="TreeGrafter"/>
</dbReference>
<dbReference type="GO" id="GO:0030897">
    <property type="term" value="C:HOPS complex"/>
    <property type="evidence" value="ECO:0007669"/>
    <property type="project" value="TreeGrafter"/>
</dbReference>
<dbReference type="InterPro" id="IPR036322">
    <property type="entry name" value="WD40_repeat_dom_sf"/>
</dbReference>
<organism evidence="2 3">
    <name type="scientific">Trichobilharzia regenti</name>
    <name type="common">Nasal bird schistosome</name>
    <dbReference type="NCBI Taxonomy" id="157069"/>
    <lineage>
        <taxon>Eukaryota</taxon>
        <taxon>Metazoa</taxon>
        <taxon>Spiralia</taxon>
        <taxon>Lophotrochozoa</taxon>
        <taxon>Platyhelminthes</taxon>
        <taxon>Trematoda</taxon>
        <taxon>Digenea</taxon>
        <taxon>Strigeidida</taxon>
        <taxon>Schistosomatoidea</taxon>
        <taxon>Schistosomatidae</taxon>
        <taxon>Trichobilharzia</taxon>
    </lineage>
</organism>
<evidence type="ECO:0000313" key="3">
    <source>
        <dbReference type="WBParaSite" id="TREG1_54190.2"/>
    </source>
</evidence>
<dbReference type="Gene3D" id="2.130.10.10">
    <property type="entry name" value="YVTN repeat-like/Quinoprotein amine dehydrogenase"/>
    <property type="match status" value="1"/>
</dbReference>
<dbReference type="InterPro" id="IPR057780">
    <property type="entry name" value="Beta-prop_Vps41"/>
</dbReference>
<evidence type="ECO:0000313" key="2">
    <source>
        <dbReference type="Proteomes" id="UP000050795"/>
    </source>
</evidence>
<dbReference type="GO" id="GO:0016236">
    <property type="term" value="P:macroautophagy"/>
    <property type="evidence" value="ECO:0007669"/>
    <property type="project" value="TreeGrafter"/>
</dbReference>
<protein>
    <recommendedName>
        <fullName evidence="1">Vps41 beta-propeller domain-containing protein</fullName>
    </recommendedName>
</protein>
<name>A0AA85JSC9_TRIRE</name>
<dbReference type="GO" id="GO:0034058">
    <property type="term" value="P:endosomal vesicle fusion"/>
    <property type="evidence" value="ECO:0007669"/>
    <property type="project" value="TreeGrafter"/>
</dbReference>
<accession>A0AA85JSC9</accession>
<keyword evidence="2" id="KW-1185">Reference proteome</keyword>
<sequence>MPAVFEVAELAEDLDEEKNWEPVEPCLKYKPLKHGLCDITAMDSISCVAVHEKFIAVGTEWGRVHLLDHSGFPVENGIHSVHSTSVNHISISEQGYYIASCGDDGRVSREYCLNLLNNFKSYYFLQIIVVFGGNHRIILREYY</sequence>
<evidence type="ECO:0000259" key="1">
    <source>
        <dbReference type="Pfam" id="PF23411"/>
    </source>
</evidence>
<proteinExistence type="predicted"/>
<dbReference type="WBParaSite" id="TREG1_54190.2">
    <property type="protein sequence ID" value="TREG1_54190.2"/>
    <property type="gene ID" value="TREG1_54190"/>
</dbReference>
<reference evidence="2" key="1">
    <citation type="submission" date="2022-06" db="EMBL/GenBank/DDBJ databases">
        <authorList>
            <person name="Berger JAMES D."/>
            <person name="Berger JAMES D."/>
        </authorList>
    </citation>
    <scope>NUCLEOTIDE SEQUENCE [LARGE SCALE GENOMIC DNA]</scope>
</reference>